<gene>
    <name evidence="1" type="ORF">PXEA_LOCUS2370</name>
</gene>
<protein>
    <submittedName>
        <fullName evidence="1">Uncharacterized protein</fullName>
    </submittedName>
</protein>
<comment type="caution">
    <text evidence="1">The sequence shown here is derived from an EMBL/GenBank/DDBJ whole genome shotgun (WGS) entry which is preliminary data.</text>
</comment>
<dbReference type="AlphaFoldDB" id="A0A3S5A0U4"/>
<organism evidence="1 2">
    <name type="scientific">Protopolystoma xenopodis</name>
    <dbReference type="NCBI Taxonomy" id="117903"/>
    <lineage>
        <taxon>Eukaryota</taxon>
        <taxon>Metazoa</taxon>
        <taxon>Spiralia</taxon>
        <taxon>Lophotrochozoa</taxon>
        <taxon>Platyhelminthes</taxon>
        <taxon>Monogenea</taxon>
        <taxon>Polyopisthocotylea</taxon>
        <taxon>Polystomatidea</taxon>
        <taxon>Polystomatidae</taxon>
        <taxon>Protopolystoma</taxon>
    </lineage>
</organism>
<keyword evidence="2" id="KW-1185">Reference proteome</keyword>
<evidence type="ECO:0000313" key="1">
    <source>
        <dbReference type="EMBL" id="VEL08930.1"/>
    </source>
</evidence>
<evidence type="ECO:0000313" key="2">
    <source>
        <dbReference type="Proteomes" id="UP000784294"/>
    </source>
</evidence>
<reference evidence="1" key="1">
    <citation type="submission" date="2018-11" db="EMBL/GenBank/DDBJ databases">
        <authorList>
            <consortium name="Pathogen Informatics"/>
        </authorList>
    </citation>
    <scope>NUCLEOTIDE SEQUENCE</scope>
</reference>
<accession>A0A3S5A0U4</accession>
<dbReference type="EMBL" id="CAAALY010005081">
    <property type="protein sequence ID" value="VEL08930.1"/>
    <property type="molecule type" value="Genomic_DNA"/>
</dbReference>
<proteinExistence type="predicted"/>
<dbReference type="Proteomes" id="UP000784294">
    <property type="component" value="Unassembled WGS sequence"/>
</dbReference>
<sequence length="84" mass="9209">MTFTALSCTLPPPTNTCVCRYKPAGIGGIVLIGLIALGPRNEVARFARKNALQTAEELDKRNWYSVSLSPNLTPVIHFCTYGLR</sequence>
<name>A0A3S5A0U4_9PLAT</name>